<dbReference type="InterPro" id="IPR026956">
    <property type="entry name" value="D-ser_dehydrat-like_dom"/>
</dbReference>
<reference evidence="4 5" key="1">
    <citation type="submission" date="2015-01" db="EMBL/GenBank/DDBJ databases">
        <title>Ahrensia donghaiensis sp. nov., a novel dimethylsulphoniopropionate-cleavage bacterium isolated from seawater and emended descriptions of the genus Ahrensia and Ahrensia kielensis.</title>
        <authorList>
            <person name="Liu J."/>
        </authorList>
    </citation>
    <scope>NUCLEOTIDE SEQUENCE [LARGE SCALE GENOMIC DNA]</scope>
    <source>
        <strain evidence="4 5">LZD062</strain>
    </source>
</reference>
<dbReference type="RefSeq" id="WP_054000039.1">
    <property type="nucleotide sequence ID" value="NZ_JXMU01000024.1"/>
</dbReference>
<dbReference type="InterPro" id="IPR051466">
    <property type="entry name" value="D-amino_acid_metab_enzyme"/>
</dbReference>
<dbReference type="STRING" id="1514904.SU32_14205"/>
<keyword evidence="2" id="KW-0456">Lyase</keyword>
<name>A0A0N0E6T1_9HYPH</name>
<dbReference type="PANTHER" id="PTHR28004">
    <property type="entry name" value="ZGC:162816-RELATED"/>
    <property type="match status" value="1"/>
</dbReference>
<sequence>MADKIAEIDTPAFVVDEAIANRNIKRFQEYCEKQGLALRPHIKTHKTVHFAKVQMDAGAVGITCQKISEAEVMADAGIDDILITYNIVGDAKLQRLRMLADRVKKLSVTADSAAVIKGLNAAFEHAENPLTVLVECDTGAGRCGVQSPDEAAELALLIKNTRGLKFGGLMTYPAVGGQPNVAEFMCAAVDLLKEKGILCPVVSSGGSPDMWSAKTDGVVTEYRIGTYIYNDRSLVENGSCDWDDCAGHVLVTIVSMPAEGRAIIDAGSKVLTSDLLGFSDYGHVVERPDIKIVSLSEEHGTLNYDAEKSLEIGQKLKIVPNHVCVVSNMFDRIWLRKENGRHEMLTIDARGMVL</sequence>
<feature type="domain" description="D-serine dehydratase-like" evidence="3">
    <location>
        <begin position="246"/>
        <end position="337"/>
    </location>
</feature>
<organism evidence="4 5">
    <name type="scientific">Ahrensia marina</name>
    <dbReference type="NCBI Taxonomy" id="1514904"/>
    <lineage>
        <taxon>Bacteria</taxon>
        <taxon>Pseudomonadati</taxon>
        <taxon>Pseudomonadota</taxon>
        <taxon>Alphaproteobacteria</taxon>
        <taxon>Hyphomicrobiales</taxon>
        <taxon>Ahrensiaceae</taxon>
        <taxon>Ahrensia</taxon>
    </lineage>
</organism>
<evidence type="ECO:0000256" key="1">
    <source>
        <dbReference type="ARBA" id="ARBA00005323"/>
    </source>
</evidence>
<dbReference type="EMBL" id="JXMU01000024">
    <property type="protein sequence ID" value="KPB00352.1"/>
    <property type="molecule type" value="Genomic_DNA"/>
</dbReference>
<dbReference type="Gene3D" id="3.20.20.10">
    <property type="entry name" value="Alanine racemase"/>
    <property type="match status" value="1"/>
</dbReference>
<accession>A0A0N0E6T1</accession>
<dbReference type="OrthoDB" id="9772497at2"/>
<dbReference type="SMART" id="SM01119">
    <property type="entry name" value="D-ser_dehydrat"/>
    <property type="match status" value="1"/>
</dbReference>
<gene>
    <name evidence="4" type="ORF">SU32_14205</name>
</gene>
<dbReference type="CDD" id="cd06820">
    <property type="entry name" value="PLPDE_III_LS_D-TA_like"/>
    <property type="match status" value="1"/>
</dbReference>
<proteinExistence type="inferred from homology"/>
<evidence type="ECO:0000256" key="2">
    <source>
        <dbReference type="ARBA" id="ARBA00023239"/>
    </source>
</evidence>
<dbReference type="SUPFAM" id="SSF51419">
    <property type="entry name" value="PLP-binding barrel"/>
    <property type="match status" value="1"/>
</dbReference>
<dbReference type="GO" id="GO:0008721">
    <property type="term" value="F:D-serine ammonia-lyase activity"/>
    <property type="evidence" value="ECO:0007669"/>
    <property type="project" value="TreeGrafter"/>
</dbReference>
<dbReference type="PANTHER" id="PTHR28004:SF2">
    <property type="entry name" value="D-SERINE DEHYDRATASE"/>
    <property type="match status" value="1"/>
</dbReference>
<dbReference type="GO" id="GO:0036088">
    <property type="term" value="P:D-serine catabolic process"/>
    <property type="evidence" value="ECO:0007669"/>
    <property type="project" value="TreeGrafter"/>
</dbReference>
<dbReference type="Pfam" id="PF14031">
    <property type="entry name" value="D-ser_dehydrat"/>
    <property type="match status" value="1"/>
</dbReference>
<evidence type="ECO:0000259" key="3">
    <source>
        <dbReference type="SMART" id="SM01119"/>
    </source>
</evidence>
<comment type="similarity">
    <text evidence="1">Belongs to the DSD1 family.</text>
</comment>
<dbReference type="Pfam" id="PF01168">
    <property type="entry name" value="Ala_racemase_N"/>
    <property type="match status" value="1"/>
</dbReference>
<dbReference type="InterPro" id="IPR029066">
    <property type="entry name" value="PLP-binding_barrel"/>
</dbReference>
<dbReference type="PATRIC" id="fig|1514904.3.peg.1978"/>
<comment type="caution">
    <text evidence="4">The sequence shown here is derived from an EMBL/GenBank/DDBJ whole genome shotgun (WGS) entry which is preliminary data.</text>
</comment>
<dbReference type="InterPro" id="IPR001608">
    <property type="entry name" value="Ala_racemase_N"/>
</dbReference>
<keyword evidence="5" id="KW-1185">Reference proteome</keyword>
<dbReference type="InterPro" id="IPR042208">
    <property type="entry name" value="D-ser_dehydrat-like_sf"/>
</dbReference>
<dbReference type="AlphaFoldDB" id="A0A0N0E6T1"/>
<dbReference type="Proteomes" id="UP000038011">
    <property type="component" value="Unassembled WGS sequence"/>
</dbReference>
<evidence type="ECO:0000313" key="4">
    <source>
        <dbReference type="EMBL" id="KPB00352.1"/>
    </source>
</evidence>
<dbReference type="Gene3D" id="2.40.37.20">
    <property type="entry name" value="D-serine dehydratase-like domain"/>
    <property type="match status" value="1"/>
</dbReference>
<evidence type="ECO:0000313" key="5">
    <source>
        <dbReference type="Proteomes" id="UP000038011"/>
    </source>
</evidence>
<protein>
    <submittedName>
        <fullName evidence="4">Alanine racemase</fullName>
    </submittedName>
</protein>